<feature type="compositionally biased region" description="Basic and acidic residues" evidence="1">
    <location>
        <begin position="165"/>
        <end position="181"/>
    </location>
</feature>
<feature type="region of interest" description="Disordered" evidence="1">
    <location>
        <begin position="165"/>
        <end position="189"/>
    </location>
</feature>
<evidence type="ECO:0000256" key="1">
    <source>
        <dbReference type="SAM" id="MobiDB-lite"/>
    </source>
</evidence>
<dbReference type="EMBL" id="KL142369">
    <property type="protein sequence ID" value="KDR82917.1"/>
    <property type="molecule type" value="Genomic_DNA"/>
</dbReference>
<name>A0A067TKR2_GALM3</name>
<protein>
    <submittedName>
        <fullName evidence="2">Uncharacterized protein</fullName>
    </submittedName>
</protein>
<organism evidence="2 3">
    <name type="scientific">Galerina marginata (strain CBS 339.88)</name>
    <dbReference type="NCBI Taxonomy" id="685588"/>
    <lineage>
        <taxon>Eukaryota</taxon>
        <taxon>Fungi</taxon>
        <taxon>Dikarya</taxon>
        <taxon>Basidiomycota</taxon>
        <taxon>Agaricomycotina</taxon>
        <taxon>Agaricomycetes</taxon>
        <taxon>Agaricomycetidae</taxon>
        <taxon>Agaricales</taxon>
        <taxon>Agaricineae</taxon>
        <taxon>Strophariaceae</taxon>
        <taxon>Galerina</taxon>
    </lineage>
</organism>
<evidence type="ECO:0000313" key="2">
    <source>
        <dbReference type="EMBL" id="KDR82917.1"/>
    </source>
</evidence>
<sequence length="224" mass="26312">MVCSSEVRQTDREDIDRIMVIERQTGERPSWADDELLRVKVWFRGAWEIRTAVFMKKRPPGPFVKNREDRYMDHPIRRRDQCAKEVTVRSPNRTESQNLEDLPPMVFFFIEDTILGNWYELGKGVYKHKRGPTYSYEESKTCSSREDTDAIGGGSITWSFFNHQEKRERKDDTTEKIRKENGGTPSTSENGDACMLVWANRKKGVVAVFRLLHYPTQYAAWDKY</sequence>
<dbReference type="HOGENOM" id="CLU_1235101_0_0_1"/>
<reference evidence="3" key="1">
    <citation type="journal article" date="2014" name="Proc. Natl. Acad. Sci. U.S.A.">
        <title>Extensive sampling of basidiomycete genomes demonstrates inadequacy of the white-rot/brown-rot paradigm for wood decay fungi.</title>
        <authorList>
            <person name="Riley R."/>
            <person name="Salamov A.A."/>
            <person name="Brown D.W."/>
            <person name="Nagy L.G."/>
            <person name="Floudas D."/>
            <person name="Held B.W."/>
            <person name="Levasseur A."/>
            <person name="Lombard V."/>
            <person name="Morin E."/>
            <person name="Otillar R."/>
            <person name="Lindquist E.A."/>
            <person name="Sun H."/>
            <person name="LaButti K.M."/>
            <person name="Schmutz J."/>
            <person name="Jabbour D."/>
            <person name="Luo H."/>
            <person name="Baker S.E."/>
            <person name="Pisabarro A.G."/>
            <person name="Walton J.D."/>
            <person name="Blanchette R.A."/>
            <person name="Henrissat B."/>
            <person name="Martin F."/>
            <person name="Cullen D."/>
            <person name="Hibbett D.S."/>
            <person name="Grigoriev I.V."/>
        </authorList>
    </citation>
    <scope>NUCLEOTIDE SEQUENCE [LARGE SCALE GENOMIC DNA]</scope>
    <source>
        <strain evidence="3">CBS 339.88</strain>
    </source>
</reference>
<accession>A0A067TKR2</accession>
<proteinExistence type="predicted"/>
<dbReference type="AlphaFoldDB" id="A0A067TKR2"/>
<dbReference type="Proteomes" id="UP000027222">
    <property type="component" value="Unassembled WGS sequence"/>
</dbReference>
<gene>
    <name evidence="2" type="ORF">GALMADRAFT_275968</name>
</gene>
<keyword evidence="3" id="KW-1185">Reference proteome</keyword>
<evidence type="ECO:0000313" key="3">
    <source>
        <dbReference type="Proteomes" id="UP000027222"/>
    </source>
</evidence>